<protein>
    <submittedName>
        <fullName evidence="2">PadR family transcriptional regulator</fullName>
    </submittedName>
</protein>
<proteinExistence type="predicted"/>
<dbReference type="Proteomes" id="UP000461730">
    <property type="component" value="Unassembled WGS sequence"/>
</dbReference>
<sequence>MYSKELLKGTIEIIILKLLHENGSMYGYEISRQVKELTDGKIIISEGALYPALHKLEAIGILTTTTTLIGKRQRKYYNITDDGKKTSVSKIYELHSFFQSLNQIMHFKPATPDASFL</sequence>
<dbReference type="PANTHER" id="PTHR33169:SF14">
    <property type="entry name" value="TRANSCRIPTIONAL REGULATOR RV3488"/>
    <property type="match status" value="1"/>
</dbReference>
<dbReference type="InterPro" id="IPR052509">
    <property type="entry name" value="Metal_resp_DNA-bind_regulator"/>
</dbReference>
<dbReference type="SUPFAM" id="SSF46785">
    <property type="entry name" value="Winged helix' DNA-binding domain"/>
    <property type="match status" value="1"/>
</dbReference>
<dbReference type="RefSeq" id="WP_157309166.1">
    <property type="nucleotide sequence ID" value="NZ_WRXN01000015.1"/>
</dbReference>
<dbReference type="EMBL" id="WRXN01000015">
    <property type="protein sequence ID" value="MVT11747.1"/>
    <property type="molecule type" value="Genomic_DNA"/>
</dbReference>
<comment type="caution">
    <text evidence="2">The sequence shown here is derived from an EMBL/GenBank/DDBJ whole genome shotgun (WGS) entry which is preliminary data.</text>
</comment>
<evidence type="ECO:0000313" key="2">
    <source>
        <dbReference type="EMBL" id="MVT11747.1"/>
    </source>
</evidence>
<gene>
    <name evidence="2" type="ORF">GO493_26015</name>
</gene>
<evidence type="ECO:0000313" key="3">
    <source>
        <dbReference type="Proteomes" id="UP000461730"/>
    </source>
</evidence>
<reference evidence="2 3" key="1">
    <citation type="submission" date="2019-12" db="EMBL/GenBank/DDBJ databases">
        <title>Chitinophaga sp. strain ysch24 (GDMCC 1.1355), whole genome shotgun sequence.</title>
        <authorList>
            <person name="Zhang X."/>
        </authorList>
    </citation>
    <scope>NUCLEOTIDE SEQUENCE [LARGE SCALE GENOMIC DNA]</scope>
    <source>
        <strain evidence="3">ysch24</strain>
    </source>
</reference>
<dbReference type="AlphaFoldDB" id="A0A7K1UBI5"/>
<dbReference type="InterPro" id="IPR036390">
    <property type="entry name" value="WH_DNA-bd_sf"/>
</dbReference>
<name>A0A7K1UBI5_9BACT</name>
<dbReference type="Pfam" id="PF03551">
    <property type="entry name" value="PadR"/>
    <property type="match status" value="1"/>
</dbReference>
<dbReference type="InterPro" id="IPR005149">
    <property type="entry name" value="Tscrpt_reg_PadR_N"/>
</dbReference>
<evidence type="ECO:0000259" key="1">
    <source>
        <dbReference type="Pfam" id="PF03551"/>
    </source>
</evidence>
<dbReference type="InterPro" id="IPR036388">
    <property type="entry name" value="WH-like_DNA-bd_sf"/>
</dbReference>
<keyword evidence="3" id="KW-1185">Reference proteome</keyword>
<accession>A0A7K1UBI5</accession>
<dbReference type="PANTHER" id="PTHR33169">
    <property type="entry name" value="PADR-FAMILY TRANSCRIPTIONAL REGULATOR"/>
    <property type="match status" value="1"/>
</dbReference>
<organism evidence="2 3">
    <name type="scientific">Chitinophaga tropicalis</name>
    <dbReference type="NCBI Taxonomy" id="2683588"/>
    <lineage>
        <taxon>Bacteria</taxon>
        <taxon>Pseudomonadati</taxon>
        <taxon>Bacteroidota</taxon>
        <taxon>Chitinophagia</taxon>
        <taxon>Chitinophagales</taxon>
        <taxon>Chitinophagaceae</taxon>
        <taxon>Chitinophaga</taxon>
    </lineage>
</organism>
<dbReference type="Gene3D" id="1.10.10.10">
    <property type="entry name" value="Winged helix-like DNA-binding domain superfamily/Winged helix DNA-binding domain"/>
    <property type="match status" value="1"/>
</dbReference>
<feature type="domain" description="Transcription regulator PadR N-terminal" evidence="1">
    <location>
        <begin position="15"/>
        <end position="85"/>
    </location>
</feature>